<keyword evidence="3 8" id="KW-1134">Transmembrane beta strand</keyword>
<accession>A0A918RRA9</accession>
<dbReference type="InterPro" id="IPR037066">
    <property type="entry name" value="Plug_dom_sf"/>
</dbReference>
<keyword evidence="6 8" id="KW-0472">Membrane</keyword>
<dbReference type="PANTHER" id="PTHR30442">
    <property type="entry name" value="IRON III DICITRATE TRANSPORT PROTEIN FECA"/>
    <property type="match status" value="1"/>
</dbReference>
<comment type="caution">
    <text evidence="13">The sequence shown here is derived from an EMBL/GenBank/DDBJ whole genome shotgun (WGS) entry which is preliminary data.</text>
</comment>
<dbReference type="PROSITE" id="PS52016">
    <property type="entry name" value="TONB_DEPENDENT_REC_3"/>
    <property type="match status" value="1"/>
</dbReference>
<dbReference type="Proteomes" id="UP000614811">
    <property type="component" value="Unassembled WGS sequence"/>
</dbReference>
<dbReference type="Pfam" id="PF07715">
    <property type="entry name" value="Plug"/>
    <property type="match status" value="1"/>
</dbReference>
<dbReference type="InterPro" id="IPR036942">
    <property type="entry name" value="Beta-barrel_TonB_sf"/>
</dbReference>
<evidence type="ECO:0000256" key="9">
    <source>
        <dbReference type="RuleBase" id="RU003357"/>
    </source>
</evidence>
<evidence type="ECO:0000259" key="11">
    <source>
        <dbReference type="Pfam" id="PF00593"/>
    </source>
</evidence>
<dbReference type="InterPro" id="IPR000531">
    <property type="entry name" value="Beta-barrel_TonB"/>
</dbReference>
<dbReference type="RefSeq" id="WP_229794205.1">
    <property type="nucleotide sequence ID" value="NZ_BMXA01000002.1"/>
</dbReference>
<dbReference type="AlphaFoldDB" id="A0A918RRA9"/>
<dbReference type="InterPro" id="IPR012910">
    <property type="entry name" value="Plug_dom"/>
</dbReference>
<dbReference type="SUPFAM" id="SSF56935">
    <property type="entry name" value="Porins"/>
    <property type="match status" value="1"/>
</dbReference>
<dbReference type="PANTHER" id="PTHR30442:SF0">
    <property type="entry name" value="FE(3+) DICITRATE TRANSPORT PROTEIN FECA"/>
    <property type="match status" value="1"/>
</dbReference>
<dbReference type="InterPro" id="IPR039426">
    <property type="entry name" value="TonB-dep_rcpt-like"/>
</dbReference>
<evidence type="ECO:0000256" key="10">
    <source>
        <dbReference type="SAM" id="SignalP"/>
    </source>
</evidence>
<dbReference type="EMBL" id="BMXA01000002">
    <property type="protein sequence ID" value="GHA07578.1"/>
    <property type="molecule type" value="Genomic_DNA"/>
</dbReference>
<keyword evidence="5 9" id="KW-0798">TonB box</keyword>
<comment type="similarity">
    <text evidence="8 9">Belongs to the TonB-dependent receptor family.</text>
</comment>
<evidence type="ECO:0000256" key="8">
    <source>
        <dbReference type="PROSITE-ProRule" id="PRU01360"/>
    </source>
</evidence>
<sequence length="744" mass="81526">MLQTKNLFARALCVAVTMGQVCATAMAAEADVPLDEVLTIGSRADIDNITGSAHLVDAAELDKFEYADIQRITRSIPGVSIQIEDGYGLRPNISIRGVATERSGRITLLEDNVLIAPAPYSAPSAYYFPTAGRMQAFEVVKGPAAITQGPYTIGGALNMVSTAIPTQAGGMVMLEYGQDSTARLLAQYGDTLDNGVGYLLEVQQWQSDGFQVIDKSDADSGLDVTDYMVKLAYAPADSRHSVELKLQKADQDSNQSYLGLTDVDFRANPDRRYSLSELDNIETAHEQAIFQYRFEISESLSLAATAYNNTHERDWFKTEGIDLDGSMTAQDYSGTSWSNVIGAVNTGSDLNGVSATQLNAILNGSVDTAFGSIQLRSNAREYYSRGLQTKLDWKLLVGDVSHEVEVGLRYHEDEEDRLQQNDTYQQINGKLVLNDLGELGNAGNRIQQAEAIALHVYDRIEFGQWTLTPGFRYESIDQSRTRFRDGAQRSFRDARENHTSVFLPGLGAIYRLNNNLSLVAGVHKGFTAPSNSPGVREEEAVNAEFGFRFKNDSTAFEIIGFQSDYSNLLGECTASSGADCEIGDAFNGDAATVRGVEVFGSKQFLLSDDLSLNTQVAYTYIDGQFDTSIADTDFFGDVDAGDPIPYIPEHQLQLSISLDAAKWQLSANLGRVDAVCTRASCGVFEKTDSATNLDFAAQYYVQDNLKLFSRIENVTDERDILGRQPYGARPNKDRTASVGVELRF</sequence>
<feature type="signal peptide" evidence="10">
    <location>
        <begin position="1"/>
        <end position="27"/>
    </location>
</feature>
<reference evidence="13" key="1">
    <citation type="journal article" date="2014" name="Int. J. Syst. Evol. Microbiol.">
        <title>Complete genome sequence of Corynebacterium casei LMG S-19264T (=DSM 44701T), isolated from a smear-ripened cheese.</title>
        <authorList>
            <consortium name="US DOE Joint Genome Institute (JGI-PGF)"/>
            <person name="Walter F."/>
            <person name="Albersmeier A."/>
            <person name="Kalinowski J."/>
            <person name="Ruckert C."/>
        </authorList>
    </citation>
    <scope>NUCLEOTIDE SEQUENCE</scope>
    <source>
        <strain evidence="13">KCTC 12711</strain>
    </source>
</reference>
<reference evidence="13" key="2">
    <citation type="submission" date="2020-09" db="EMBL/GenBank/DDBJ databases">
        <authorList>
            <person name="Sun Q."/>
            <person name="Kim S."/>
        </authorList>
    </citation>
    <scope>NUCLEOTIDE SEQUENCE</scope>
    <source>
        <strain evidence="13">KCTC 12711</strain>
    </source>
</reference>
<evidence type="ECO:0000313" key="13">
    <source>
        <dbReference type="EMBL" id="GHA07578.1"/>
    </source>
</evidence>
<evidence type="ECO:0000259" key="12">
    <source>
        <dbReference type="Pfam" id="PF07715"/>
    </source>
</evidence>
<proteinExistence type="inferred from homology"/>
<evidence type="ECO:0000256" key="3">
    <source>
        <dbReference type="ARBA" id="ARBA00022452"/>
    </source>
</evidence>
<evidence type="ECO:0000256" key="5">
    <source>
        <dbReference type="ARBA" id="ARBA00023077"/>
    </source>
</evidence>
<keyword evidence="14" id="KW-1185">Reference proteome</keyword>
<dbReference type="Pfam" id="PF00593">
    <property type="entry name" value="TonB_dep_Rec_b-barrel"/>
    <property type="match status" value="1"/>
</dbReference>
<evidence type="ECO:0000313" key="14">
    <source>
        <dbReference type="Proteomes" id="UP000614811"/>
    </source>
</evidence>
<dbReference type="GO" id="GO:0009279">
    <property type="term" value="C:cell outer membrane"/>
    <property type="evidence" value="ECO:0007669"/>
    <property type="project" value="UniProtKB-SubCell"/>
</dbReference>
<organism evidence="13 14">
    <name type="scientific">Arenicella chitinivorans</name>
    <dbReference type="NCBI Taxonomy" id="1329800"/>
    <lineage>
        <taxon>Bacteria</taxon>
        <taxon>Pseudomonadati</taxon>
        <taxon>Pseudomonadota</taxon>
        <taxon>Gammaproteobacteria</taxon>
        <taxon>Arenicellales</taxon>
        <taxon>Arenicellaceae</taxon>
        <taxon>Arenicella</taxon>
    </lineage>
</organism>
<evidence type="ECO:0000256" key="2">
    <source>
        <dbReference type="ARBA" id="ARBA00022448"/>
    </source>
</evidence>
<evidence type="ECO:0000256" key="1">
    <source>
        <dbReference type="ARBA" id="ARBA00004571"/>
    </source>
</evidence>
<comment type="subcellular location">
    <subcellularLocation>
        <location evidence="1 8">Cell outer membrane</location>
        <topology evidence="1 8">Multi-pass membrane protein</topology>
    </subcellularLocation>
</comment>
<gene>
    <name evidence="13" type="ORF">GCM10008090_16760</name>
</gene>
<feature type="domain" description="TonB-dependent receptor-like beta-barrel" evidence="11">
    <location>
        <begin position="267"/>
        <end position="714"/>
    </location>
</feature>
<keyword evidence="10" id="KW-0732">Signal</keyword>
<dbReference type="Gene3D" id="2.170.130.10">
    <property type="entry name" value="TonB-dependent receptor, plug domain"/>
    <property type="match status" value="1"/>
</dbReference>
<feature type="chain" id="PRO_5036895503" description="TonB-dependent receptor" evidence="10">
    <location>
        <begin position="28"/>
        <end position="744"/>
    </location>
</feature>
<feature type="domain" description="TonB-dependent receptor plug" evidence="12">
    <location>
        <begin position="47"/>
        <end position="156"/>
    </location>
</feature>
<evidence type="ECO:0008006" key="15">
    <source>
        <dbReference type="Google" id="ProtNLM"/>
    </source>
</evidence>
<dbReference type="Gene3D" id="2.40.170.20">
    <property type="entry name" value="TonB-dependent receptor, beta-barrel domain"/>
    <property type="match status" value="1"/>
</dbReference>
<evidence type="ECO:0000256" key="7">
    <source>
        <dbReference type="ARBA" id="ARBA00023237"/>
    </source>
</evidence>
<protein>
    <recommendedName>
        <fullName evidence="15">TonB-dependent receptor</fullName>
    </recommendedName>
</protein>
<name>A0A918RRA9_9GAMM</name>
<keyword evidence="2 8" id="KW-0813">Transport</keyword>
<dbReference type="GO" id="GO:0033214">
    <property type="term" value="P:siderophore-iron import into cell"/>
    <property type="evidence" value="ECO:0007669"/>
    <property type="project" value="TreeGrafter"/>
</dbReference>
<keyword evidence="7 8" id="KW-0998">Cell outer membrane</keyword>
<evidence type="ECO:0000256" key="6">
    <source>
        <dbReference type="ARBA" id="ARBA00023136"/>
    </source>
</evidence>
<keyword evidence="4 8" id="KW-0812">Transmembrane</keyword>
<evidence type="ECO:0000256" key="4">
    <source>
        <dbReference type="ARBA" id="ARBA00022692"/>
    </source>
</evidence>